<organism evidence="1 2">
    <name type="scientific">Companilactobacillus farciminis</name>
    <dbReference type="NCBI Taxonomy" id="1612"/>
    <lineage>
        <taxon>Bacteria</taxon>
        <taxon>Bacillati</taxon>
        <taxon>Bacillota</taxon>
        <taxon>Bacilli</taxon>
        <taxon>Lactobacillales</taxon>
        <taxon>Lactobacillaceae</taxon>
        <taxon>Companilactobacillus</taxon>
    </lineage>
</organism>
<accession>A0A0H4LDB2</accession>
<proteinExistence type="predicted"/>
<gene>
    <name evidence="1" type="ORF">C5L30_002166</name>
</gene>
<protein>
    <submittedName>
        <fullName evidence="1">Uncharacterized protein</fullName>
    </submittedName>
</protein>
<dbReference type="AlphaFoldDB" id="A0A0H4LDB2"/>
<dbReference type="EMBL" id="PUFN01000006">
    <property type="protein sequence ID" value="TDG74221.1"/>
    <property type="molecule type" value="Genomic_DNA"/>
</dbReference>
<dbReference type="RefSeq" id="WP_010018561.1">
    <property type="nucleotide sequence ID" value="NZ_CP162899.1"/>
</dbReference>
<comment type="caution">
    <text evidence="1">The sequence shown here is derived from an EMBL/GenBank/DDBJ whole genome shotgun (WGS) entry which is preliminary data.</text>
</comment>
<name>A0A0H4LDB2_9LACO</name>
<sequence length="81" mass="9834">MFWLLLVLIIIVNLYLYFHYSKRSKQKIQSILDTPEIVSEIKEIVRNHNDSKIVLKLMRDKYFLNTKEAILVLKRIKEEKK</sequence>
<dbReference type="OrthoDB" id="2324127at2"/>
<evidence type="ECO:0000313" key="1">
    <source>
        <dbReference type="EMBL" id="TDG74221.1"/>
    </source>
</evidence>
<reference evidence="1 2" key="1">
    <citation type="journal article" date="2019" name="Appl. Microbiol. Biotechnol.">
        <title>Uncovering carbohydrate metabolism through a genotype-phenotype association study of 56 lactic acid bacteria genomes.</title>
        <authorList>
            <person name="Buron-Moles G."/>
            <person name="Chailyan A."/>
            <person name="Dolejs I."/>
            <person name="Forster J."/>
            <person name="Miks M.H."/>
        </authorList>
    </citation>
    <scope>NUCLEOTIDE SEQUENCE [LARGE SCALE GENOMIC DNA]</scope>
    <source>
        <strain evidence="1 2">ATCC 29644</strain>
    </source>
</reference>
<keyword evidence="2" id="KW-1185">Reference proteome</keyword>
<dbReference type="STRING" id="1612.ABB44_01685"/>
<evidence type="ECO:0000313" key="2">
    <source>
        <dbReference type="Proteomes" id="UP000295257"/>
    </source>
</evidence>
<dbReference type="Proteomes" id="UP000295257">
    <property type="component" value="Unassembled WGS sequence"/>
</dbReference>